<dbReference type="EMBL" id="KQ964636">
    <property type="protein sequence ID" value="KXN67437.1"/>
    <property type="molecule type" value="Genomic_DNA"/>
</dbReference>
<name>A0A137NXH5_CONC2</name>
<reference evidence="1 2" key="1">
    <citation type="journal article" date="2015" name="Genome Biol. Evol.">
        <title>Phylogenomic analyses indicate that early fungi evolved digesting cell walls of algal ancestors of land plants.</title>
        <authorList>
            <person name="Chang Y."/>
            <person name="Wang S."/>
            <person name="Sekimoto S."/>
            <person name="Aerts A.L."/>
            <person name="Choi C."/>
            <person name="Clum A."/>
            <person name="LaButti K.M."/>
            <person name="Lindquist E.A."/>
            <person name="Yee Ngan C."/>
            <person name="Ohm R.A."/>
            <person name="Salamov A.A."/>
            <person name="Grigoriev I.V."/>
            <person name="Spatafora J.W."/>
            <person name="Berbee M.L."/>
        </authorList>
    </citation>
    <scope>NUCLEOTIDE SEQUENCE [LARGE SCALE GENOMIC DNA]</scope>
    <source>
        <strain evidence="1 2">NRRL 28638</strain>
    </source>
</reference>
<evidence type="ECO:0000313" key="2">
    <source>
        <dbReference type="Proteomes" id="UP000070444"/>
    </source>
</evidence>
<proteinExistence type="predicted"/>
<sequence length="197" mass="23117">MNRLNSKNIKWDVILILFEVQQYLTINDSIQISLLNKLLRLKLKRKVFNEVQIWYSNLSQDLDFSNSNFSKFKNDLVGGLETIQAKINYKISPFIDELISEIDWFSTYFKSLKLSYLGRECYFILNSINKFNQLSCLIMCDCYVALKDFNQLMSKLNKLERLSLQDIKFMKNNSEGPIESDTTLPVSLRELSLSNLH</sequence>
<dbReference type="Proteomes" id="UP000070444">
    <property type="component" value="Unassembled WGS sequence"/>
</dbReference>
<protein>
    <submittedName>
        <fullName evidence="1">Uncharacterized protein</fullName>
    </submittedName>
</protein>
<keyword evidence="2" id="KW-1185">Reference proteome</keyword>
<gene>
    <name evidence="1" type="ORF">CONCODRAFT_72964</name>
</gene>
<accession>A0A137NXH5</accession>
<dbReference type="AlphaFoldDB" id="A0A137NXH5"/>
<evidence type="ECO:0000313" key="1">
    <source>
        <dbReference type="EMBL" id="KXN67437.1"/>
    </source>
</evidence>
<organism evidence="1 2">
    <name type="scientific">Conidiobolus coronatus (strain ATCC 28846 / CBS 209.66 / NRRL 28638)</name>
    <name type="common">Delacroixia coronata</name>
    <dbReference type="NCBI Taxonomy" id="796925"/>
    <lineage>
        <taxon>Eukaryota</taxon>
        <taxon>Fungi</taxon>
        <taxon>Fungi incertae sedis</taxon>
        <taxon>Zoopagomycota</taxon>
        <taxon>Entomophthoromycotina</taxon>
        <taxon>Entomophthoromycetes</taxon>
        <taxon>Entomophthorales</taxon>
        <taxon>Ancylistaceae</taxon>
        <taxon>Conidiobolus</taxon>
    </lineage>
</organism>